<dbReference type="Pfam" id="PF09538">
    <property type="entry name" value="FYDLN_acid"/>
    <property type="match status" value="1"/>
</dbReference>
<keyword evidence="3" id="KW-1185">Reference proteome</keyword>
<dbReference type="AlphaFoldDB" id="A0A437QNK4"/>
<dbReference type="EMBL" id="SADE01000002">
    <property type="protein sequence ID" value="RVU35999.1"/>
    <property type="molecule type" value="Genomic_DNA"/>
</dbReference>
<evidence type="ECO:0000256" key="1">
    <source>
        <dbReference type="SAM" id="MobiDB-lite"/>
    </source>
</evidence>
<dbReference type="NCBIfam" id="TIGR02300">
    <property type="entry name" value="FYDLN_acid"/>
    <property type="match status" value="1"/>
</dbReference>
<sequence length="110" mass="12083">MAKPKLGIKRTCLSCSAKFYDLEKNPILCPACGAEFDPESAMKLKRGRSAPANDDKPAKEVKKEVEKTDDDTDLEVDLDDDDEDVLEDTSDLDDDDDVPGVASKDDDDDT</sequence>
<dbReference type="OrthoDB" id="9815689at2"/>
<dbReference type="InterPro" id="IPR012644">
    <property type="entry name" value="CHP02300_FYDLN_acid"/>
</dbReference>
<feature type="compositionally biased region" description="Basic and acidic residues" evidence="1">
    <location>
        <begin position="53"/>
        <end position="66"/>
    </location>
</feature>
<proteinExistence type="predicted"/>
<feature type="region of interest" description="Disordered" evidence="1">
    <location>
        <begin position="43"/>
        <end position="110"/>
    </location>
</feature>
<feature type="compositionally biased region" description="Acidic residues" evidence="1">
    <location>
        <begin position="67"/>
        <end position="98"/>
    </location>
</feature>
<accession>A0A437QNK4</accession>
<reference evidence="3" key="1">
    <citation type="submission" date="2019-01" db="EMBL/GenBank/DDBJ databases">
        <title>Gri0909 isolated from a small marine red alga.</title>
        <authorList>
            <person name="Kim J."/>
            <person name="Jeong S.E."/>
            <person name="Jeon C.O."/>
        </authorList>
    </citation>
    <scope>NUCLEOTIDE SEQUENCE [LARGE SCALE GENOMIC DNA]</scope>
    <source>
        <strain evidence="3">Gri0909</strain>
    </source>
</reference>
<dbReference type="Proteomes" id="UP000287447">
    <property type="component" value="Unassembled WGS sequence"/>
</dbReference>
<dbReference type="RefSeq" id="WP_127765476.1">
    <property type="nucleotide sequence ID" value="NZ_SADE01000002.1"/>
</dbReference>
<name>A0A437QNK4_9PROT</name>
<evidence type="ECO:0000313" key="2">
    <source>
        <dbReference type="EMBL" id="RVU35999.1"/>
    </source>
</evidence>
<organism evidence="2 3">
    <name type="scientific">Hwanghaeella grinnelliae</name>
    <dbReference type="NCBI Taxonomy" id="2500179"/>
    <lineage>
        <taxon>Bacteria</taxon>
        <taxon>Pseudomonadati</taxon>
        <taxon>Pseudomonadota</taxon>
        <taxon>Alphaproteobacteria</taxon>
        <taxon>Rhodospirillales</taxon>
        <taxon>Rhodospirillaceae</taxon>
        <taxon>Hwanghaeella</taxon>
    </lineage>
</organism>
<evidence type="ECO:0000313" key="3">
    <source>
        <dbReference type="Proteomes" id="UP000287447"/>
    </source>
</evidence>
<comment type="caution">
    <text evidence="2">The sequence shown here is derived from an EMBL/GenBank/DDBJ whole genome shotgun (WGS) entry which is preliminary data.</text>
</comment>
<gene>
    <name evidence="2" type="ORF">EOI86_12190</name>
</gene>
<protein>
    <submittedName>
        <fullName evidence="2">TIGR02300 family protein</fullName>
    </submittedName>
</protein>